<keyword evidence="2" id="KW-1185">Reference proteome</keyword>
<dbReference type="EMBL" id="SDVB01000253">
    <property type="protein sequence ID" value="RYC10038.1"/>
    <property type="molecule type" value="Genomic_DNA"/>
</dbReference>
<dbReference type="OrthoDB" id="8404803at2"/>
<dbReference type="AlphaFoldDB" id="A0A4Q2T052"/>
<dbReference type="Proteomes" id="UP000291088">
    <property type="component" value="Unassembled WGS sequence"/>
</dbReference>
<proteinExistence type="predicted"/>
<evidence type="ECO:0000313" key="2">
    <source>
        <dbReference type="Proteomes" id="UP000291088"/>
    </source>
</evidence>
<reference evidence="1 2" key="1">
    <citation type="submission" date="2019-01" db="EMBL/GenBank/DDBJ databases">
        <authorList>
            <person name="Deng T."/>
        </authorList>
    </citation>
    <scope>NUCLEOTIDE SEQUENCE [LARGE SCALE GENOMIC DNA]</scope>
    <source>
        <strain evidence="1 2">F8825</strain>
    </source>
</reference>
<dbReference type="RefSeq" id="WP_129333430.1">
    <property type="nucleotide sequence ID" value="NZ_SDVB01000253.1"/>
</dbReference>
<gene>
    <name evidence="1" type="ORF">EUU22_18350</name>
</gene>
<evidence type="ECO:0000313" key="1">
    <source>
        <dbReference type="EMBL" id="RYC10038.1"/>
    </source>
</evidence>
<accession>A0A4Q2T052</accession>
<comment type="caution">
    <text evidence="1">The sequence shown here is derived from an EMBL/GenBank/DDBJ whole genome shotgun (WGS) entry which is preliminary data.</text>
</comment>
<name>A0A4Q2T052_9HYPH</name>
<sequence length="212" mass="23332">MTRTETAPRADDWSVDDTICARTILNYLGIADDTSLDPYADRRRAKVAAFIADRVQDATDDLLQSALRDQSIANLSGIDEAMDIMRHVVEWLREAVDRQQSSATTAVEAPNSRPLVTHIRPARDGDPICYAWQVCASGEEGAVPVYEDKNGRHIVDMTDISDLRKRIASGIFDPGATEGLEGDRDLTTWQTDAVMRVLGVNIDRIAEGSDNG</sequence>
<organism evidence="1 2">
    <name type="scientific">Ciceribacter ferrooxidans</name>
    <dbReference type="NCBI Taxonomy" id="2509717"/>
    <lineage>
        <taxon>Bacteria</taxon>
        <taxon>Pseudomonadati</taxon>
        <taxon>Pseudomonadota</taxon>
        <taxon>Alphaproteobacteria</taxon>
        <taxon>Hyphomicrobiales</taxon>
        <taxon>Rhizobiaceae</taxon>
        <taxon>Ciceribacter</taxon>
    </lineage>
</organism>
<protein>
    <submittedName>
        <fullName evidence="1">Uncharacterized protein</fullName>
    </submittedName>
</protein>